<evidence type="ECO:0000313" key="10">
    <source>
        <dbReference type="EMBL" id="QGU93776.1"/>
    </source>
</evidence>
<reference evidence="10 11" key="1">
    <citation type="submission" date="2019-12" db="EMBL/GenBank/DDBJ databases">
        <title>Genome sequenceing of Clostridium bovifaecis.</title>
        <authorList>
            <person name="Yao Y."/>
        </authorList>
    </citation>
    <scope>NUCLEOTIDE SEQUENCE [LARGE SCALE GENOMIC DNA]</scope>
    <source>
        <strain evidence="10 11">BXX</strain>
    </source>
</reference>
<sequence>MKKEFMKIALKEAKLAGKLREVPVGAVIVKDDQIIASAHNLREILKDPTAHAEVLAIKKAAEVLGDWRLNGCEMYVTLEPCPMCAGAIIQSRIKRVYIGTFDPVAGCCGSALNVVQSEELNSMVDVQWMYDEECSSILTEFFKKRR</sequence>
<keyword evidence="4 8" id="KW-0479">Metal-binding</keyword>
<evidence type="ECO:0000313" key="11">
    <source>
        <dbReference type="Proteomes" id="UP000422764"/>
    </source>
</evidence>
<comment type="function">
    <text evidence="8">Catalyzes the deamination of adenosine to inosine at the wobble position 34 of tRNA(Arg2).</text>
</comment>
<dbReference type="Pfam" id="PF00383">
    <property type="entry name" value="dCMP_cyt_deam_1"/>
    <property type="match status" value="1"/>
</dbReference>
<organism evidence="10 11">
    <name type="scientific">Clostridium bovifaecis</name>
    <dbReference type="NCBI Taxonomy" id="2184719"/>
    <lineage>
        <taxon>Bacteria</taxon>
        <taxon>Bacillati</taxon>
        <taxon>Bacillota</taxon>
        <taxon>Clostridia</taxon>
        <taxon>Eubacteriales</taxon>
        <taxon>Clostridiaceae</taxon>
        <taxon>Clostridium</taxon>
    </lineage>
</organism>
<evidence type="ECO:0000256" key="4">
    <source>
        <dbReference type="ARBA" id="ARBA00022723"/>
    </source>
</evidence>
<comment type="catalytic activity">
    <reaction evidence="7 8">
        <text>adenosine(34) in tRNA + H2O + H(+) = inosine(34) in tRNA + NH4(+)</text>
        <dbReference type="Rhea" id="RHEA:43168"/>
        <dbReference type="Rhea" id="RHEA-COMP:10373"/>
        <dbReference type="Rhea" id="RHEA-COMP:10374"/>
        <dbReference type="ChEBI" id="CHEBI:15377"/>
        <dbReference type="ChEBI" id="CHEBI:15378"/>
        <dbReference type="ChEBI" id="CHEBI:28938"/>
        <dbReference type="ChEBI" id="CHEBI:74411"/>
        <dbReference type="ChEBI" id="CHEBI:82852"/>
        <dbReference type="EC" id="3.5.4.33"/>
    </reaction>
</comment>
<dbReference type="PROSITE" id="PS00903">
    <property type="entry name" value="CYT_DCMP_DEAMINASES_1"/>
    <property type="match status" value="1"/>
</dbReference>
<feature type="binding site" evidence="8">
    <location>
        <position position="81"/>
    </location>
    <ligand>
        <name>Zn(2+)</name>
        <dbReference type="ChEBI" id="CHEBI:29105"/>
        <note>catalytic</note>
    </ligand>
</feature>
<dbReference type="CDD" id="cd01285">
    <property type="entry name" value="nucleoside_deaminase"/>
    <property type="match status" value="1"/>
</dbReference>
<comment type="subunit">
    <text evidence="2 8">Homodimer.</text>
</comment>
<evidence type="ECO:0000256" key="3">
    <source>
        <dbReference type="ARBA" id="ARBA00022694"/>
    </source>
</evidence>
<keyword evidence="11" id="KW-1185">Reference proteome</keyword>
<dbReference type="SUPFAM" id="SSF53927">
    <property type="entry name" value="Cytidine deaminase-like"/>
    <property type="match status" value="1"/>
</dbReference>
<dbReference type="PANTHER" id="PTHR11079:SF202">
    <property type="entry name" value="TRNA-SPECIFIC ADENOSINE DEAMINASE"/>
    <property type="match status" value="1"/>
</dbReference>
<feature type="binding site" evidence="8">
    <location>
        <position position="84"/>
    </location>
    <ligand>
        <name>Zn(2+)</name>
        <dbReference type="ChEBI" id="CHEBI:29105"/>
        <note>catalytic</note>
    </ligand>
</feature>
<evidence type="ECO:0000256" key="2">
    <source>
        <dbReference type="ARBA" id="ARBA00011738"/>
    </source>
</evidence>
<evidence type="ECO:0000256" key="7">
    <source>
        <dbReference type="ARBA" id="ARBA00048045"/>
    </source>
</evidence>
<gene>
    <name evidence="8" type="primary">tadA</name>
    <name evidence="10" type="ORF">GOM49_00220</name>
</gene>
<dbReference type="PANTHER" id="PTHR11079">
    <property type="entry name" value="CYTOSINE DEAMINASE FAMILY MEMBER"/>
    <property type="match status" value="1"/>
</dbReference>
<dbReference type="GO" id="GO:0052717">
    <property type="term" value="F:tRNA-specific adenosine-34 deaminase activity"/>
    <property type="evidence" value="ECO:0007669"/>
    <property type="project" value="UniProtKB-UniRule"/>
</dbReference>
<dbReference type="InterPro" id="IPR028883">
    <property type="entry name" value="tRNA_aden_deaminase"/>
</dbReference>
<keyword evidence="3 8" id="KW-0819">tRNA processing</keyword>
<dbReference type="InterPro" id="IPR016192">
    <property type="entry name" value="APOBEC/CMP_deaminase_Zn-bd"/>
</dbReference>
<dbReference type="Gene3D" id="3.40.140.10">
    <property type="entry name" value="Cytidine Deaminase, domain 2"/>
    <property type="match status" value="1"/>
</dbReference>
<dbReference type="InterPro" id="IPR002125">
    <property type="entry name" value="CMP_dCMP_dom"/>
</dbReference>
<dbReference type="Proteomes" id="UP000422764">
    <property type="component" value="Chromosome"/>
</dbReference>
<evidence type="ECO:0000256" key="8">
    <source>
        <dbReference type="HAMAP-Rule" id="MF_00972"/>
    </source>
</evidence>
<dbReference type="InterPro" id="IPR016193">
    <property type="entry name" value="Cytidine_deaminase-like"/>
</dbReference>
<dbReference type="EC" id="3.5.4.33" evidence="8"/>
<comment type="cofactor">
    <cofactor evidence="8">
        <name>Zn(2+)</name>
        <dbReference type="ChEBI" id="CHEBI:29105"/>
    </cofactor>
    <text evidence="8">Binds 1 zinc ion per subunit.</text>
</comment>
<accession>A0A6I6ESQ5</accession>
<keyword evidence="6 8" id="KW-0862">Zinc</keyword>
<name>A0A6I6ESQ5_9CLOT</name>
<evidence type="ECO:0000256" key="1">
    <source>
        <dbReference type="ARBA" id="ARBA00010669"/>
    </source>
</evidence>
<dbReference type="PROSITE" id="PS51747">
    <property type="entry name" value="CYT_DCMP_DEAMINASES_2"/>
    <property type="match status" value="1"/>
</dbReference>
<proteinExistence type="inferred from homology"/>
<protein>
    <recommendedName>
        <fullName evidence="8">tRNA-specific adenosine deaminase</fullName>
        <ecNumber evidence="8">3.5.4.33</ecNumber>
    </recommendedName>
</protein>
<feature type="active site" description="Proton donor" evidence="8">
    <location>
        <position position="53"/>
    </location>
</feature>
<dbReference type="AlphaFoldDB" id="A0A6I6ESQ5"/>
<comment type="similarity">
    <text evidence="1">Belongs to the cytidine and deoxycytidylate deaminase family. ADAT2 subfamily.</text>
</comment>
<keyword evidence="5 8" id="KW-0378">Hydrolase</keyword>
<dbReference type="GO" id="GO:0002100">
    <property type="term" value="P:tRNA wobble adenosine to inosine editing"/>
    <property type="evidence" value="ECO:0007669"/>
    <property type="project" value="UniProtKB-UniRule"/>
</dbReference>
<feature type="domain" description="CMP/dCMP-type deaminase" evidence="9">
    <location>
        <begin position="1"/>
        <end position="110"/>
    </location>
</feature>
<dbReference type="HAMAP" id="MF_00972">
    <property type="entry name" value="tRNA_aden_deaminase"/>
    <property type="match status" value="1"/>
</dbReference>
<evidence type="ECO:0000259" key="9">
    <source>
        <dbReference type="PROSITE" id="PS51747"/>
    </source>
</evidence>
<dbReference type="GO" id="GO:0008270">
    <property type="term" value="F:zinc ion binding"/>
    <property type="evidence" value="ECO:0007669"/>
    <property type="project" value="UniProtKB-UniRule"/>
</dbReference>
<feature type="binding site" evidence="8">
    <location>
        <position position="51"/>
    </location>
    <ligand>
        <name>Zn(2+)</name>
        <dbReference type="ChEBI" id="CHEBI:29105"/>
        <note>catalytic</note>
    </ligand>
</feature>
<evidence type="ECO:0000256" key="6">
    <source>
        <dbReference type="ARBA" id="ARBA00022833"/>
    </source>
</evidence>
<dbReference type="EMBL" id="CP046522">
    <property type="protein sequence ID" value="QGU93776.1"/>
    <property type="molecule type" value="Genomic_DNA"/>
</dbReference>
<evidence type="ECO:0000256" key="5">
    <source>
        <dbReference type="ARBA" id="ARBA00022801"/>
    </source>
</evidence>